<dbReference type="InterPro" id="IPR004088">
    <property type="entry name" value="KH_dom_type_1"/>
</dbReference>
<dbReference type="GO" id="GO:0003723">
    <property type="term" value="F:RNA binding"/>
    <property type="evidence" value="ECO:0007669"/>
    <property type="project" value="UniProtKB-UniRule"/>
</dbReference>
<reference evidence="4 5" key="1">
    <citation type="submission" date="2024-11" db="EMBL/GenBank/DDBJ databases">
        <title>Adaptive evolution of stress response genes in parasites aligns with host niche diversity.</title>
        <authorList>
            <person name="Hahn C."/>
            <person name="Resl P."/>
        </authorList>
    </citation>
    <scope>NUCLEOTIDE SEQUENCE [LARGE SCALE GENOMIC DNA]</scope>
    <source>
        <strain evidence="4">EGGRZ-B1_66</strain>
        <tissue evidence="4">Body</tissue>
    </source>
</reference>
<accession>A0ABD2PSI8</accession>
<keyword evidence="1" id="KW-0694">RNA-binding</keyword>
<proteinExistence type="predicted"/>
<keyword evidence="5" id="KW-1185">Reference proteome</keyword>
<gene>
    <name evidence="4" type="primary">NOVA1_3</name>
    <name evidence="4" type="ORF">Ciccas_011274</name>
</gene>
<dbReference type="SUPFAM" id="SSF54791">
    <property type="entry name" value="Eukaryotic type KH-domain (KH-domain type I)"/>
    <property type="match status" value="1"/>
</dbReference>
<comment type="caution">
    <text evidence="4">The sequence shown here is derived from an EMBL/GenBank/DDBJ whole genome shotgun (WGS) entry which is preliminary data.</text>
</comment>
<evidence type="ECO:0000259" key="3">
    <source>
        <dbReference type="Pfam" id="PF00013"/>
    </source>
</evidence>
<feature type="region of interest" description="Disordered" evidence="2">
    <location>
        <begin position="1"/>
        <end position="21"/>
    </location>
</feature>
<evidence type="ECO:0000256" key="1">
    <source>
        <dbReference type="PROSITE-ProRule" id="PRU00117"/>
    </source>
</evidence>
<protein>
    <submittedName>
        <fullName evidence="4">RNA-binding protein Nova-1</fullName>
    </submittedName>
</protein>
<organism evidence="4 5">
    <name type="scientific">Cichlidogyrus casuarinus</name>
    <dbReference type="NCBI Taxonomy" id="1844966"/>
    <lineage>
        <taxon>Eukaryota</taxon>
        <taxon>Metazoa</taxon>
        <taxon>Spiralia</taxon>
        <taxon>Lophotrochozoa</taxon>
        <taxon>Platyhelminthes</taxon>
        <taxon>Monogenea</taxon>
        <taxon>Monopisthocotylea</taxon>
        <taxon>Dactylogyridea</taxon>
        <taxon>Ancyrocephalidae</taxon>
        <taxon>Cichlidogyrus</taxon>
    </lineage>
</organism>
<dbReference type="Gene3D" id="3.30.1370.10">
    <property type="entry name" value="K Homology domain, type 1"/>
    <property type="match status" value="1"/>
</dbReference>
<evidence type="ECO:0000256" key="2">
    <source>
        <dbReference type="SAM" id="MobiDB-lite"/>
    </source>
</evidence>
<dbReference type="InterPro" id="IPR036612">
    <property type="entry name" value="KH_dom_type_1_sf"/>
</dbReference>
<feature type="domain" description="K Homology" evidence="3">
    <location>
        <begin position="62"/>
        <end position="98"/>
    </location>
</feature>
<evidence type="ECO:0000313" key="4">
    <source>
        <dbReference type="EMBL" id="KAL3310165.1"/>
    </source>
</evidence>
<name>A0ABD2PSI8_9PLAT</name>
<dbReference type="AlphaFoldDB" id="A0ABD2PSI8"/>
<evidence type="ECO:0000313" key="5">
    <source>
        <dbReference type="Proteomes" id="UP001626550"/>
    </source>
</evidence>
<dbReference type="Proteomes" id="UP001626550">
    <property type="component" value="Unassembled WGS sequence"/>
</dbReference>
<dbReference type="EMBL" id="JBJKFK010003182">
    <property type="protein sequence ID" value="KAL3310165.1"/>
    <property type="molecule type" value="Genomic_DNA"/>
</dbReference>
<dbReference type="Pfam" id="PF00013">
    <property type="entry name" value="KH_1"/>
    <property type="match status" value="1"/>
</dbReference>
<sequence>MCEDNGNTESPSPRLSEEALSEAALSYSEDADCKSSDKPEICDTSESKIICFVTPFLANVQLKLLVPSNAAGSIIGRNGGPITELQEQTGAKVKMSKKDVHYPGLTHLIFYINFYHKVVISN</sequence>
<dbReference type="PROSITE" id="PS50084">
    <property type="entry name" value="KH_TYPE_1"/>
    <property type="match status" value="1"/>
</dbReference>